<evidence type="ECO:0000259" key="3">
    <source>
        <dbReference type="Pfam" id="PF19272"/>
    </source>
</evidence>
<evidence type="ECO:0000313" key="4">
    <source>
        <dbReference type="EMBL" id="KAK2164639.1"/>
    </source>
</evidence>
<gene>
    <name evidence="4" type="ORF">LSH36_61g10045</name>
</gene>
<keyword evidence="2" id="KW-0325">Glycoprotein</keyword>
<reference evidence="4" key="1">
    <citation type="journal article" date="2023" name="Mol. Biol. Evol.">
        <title>Third-Generation Sequencing Reveals the Adaptive Role of the Epigenome in Three Deep-Sea Polychaetes.</title>
        <authorList>
            <person name="Perez M."/>
            <person name="Aroh O."/>
            <person name="Sun Y."/>
            <person name="Lan Y."/>
            <person name="Juniper S.K."/>
            <person name="Young C.R."/>
            <person name="Angers B."/>
            <person name="Qian P.Y."/>
        </authorList>
    </citation>
    <scope>NUCLEOTIDE SEQUENCE</scope>
    <source>
        <strain evidence="4">P08H-3</strain>
    </source>
</reference>
<dbReference type="InterPro" id="IPR029052">
    <property type="entry name" value="Metallo-depent_PP-like"/>
</dbReference>
<dbReference type="Pfam" id="PF19272">
    <property type="entry name" value="ASMase_C"/>
    <property type="match status" value="1"/>
</dbReference>
<dbReference type="GO" id="GO:0008081">
    <property type="term" value="F:phosphoric diester hydrolase activity"/>
    <property type="evidence" value="ECO:0007669"/>
    <property type="project" value="TreeGrafter"/>
</dbReference>
<dbReference type="SUPFAM" id="SSF56300">
    <property type="entry name" value="Metallo-dependent phosphatases"/>
    <property type="match status" value="1"/>
</dbReference>
<dbReference type="GO" id="GO:0005615">
    <property type="term" value="C:extracellular space"/>
    <property type="evidence" value="ECO:0007669"/>
    <property type="project" value="TreeGrafter"/>
</dbReference>
<proteinExistence type="predicted"/>
<dbReference type="AlphaFoldDB" id="A0AAD9K4J8"/>
<dbReference type="Gene3D" id="3.60.21.10">
    <property type="match status" value="1"/>
</dbReference>
<accession>A0AAD9K4J8</accession>
<evidence type="ECO:0000256" key="1">
    <source>
        <dbReference type="ARBA" id="ARBA00022801"/>
    </source>
</evidence>
<evidence type="ECO:0000256" key="2">
    <source>
        <dbReference type="ARBA" id="ARBA00023180"/>
    </source>
</evidence>
<evidence type="ECO:0000313" key="5">
    <source>
        <dbReference type="Proteomes" id="UP001208570"/>
    </source>
</evidence>
<name>A0AAD9K4J8_9ANNE</name>
<feature type="domain" description="Sphingomyelin phosphodiesterase C-terminal" evidence="3">
    <location>
        <begin position="190"/>
        <end position="300"/>
    </location>
</feature>
<dbReference type="PANTHER" id="PTHR10340:SF57">
    <property type="entry name" value="METALLOPHOS DOMAIN-CONTAINING PROTEIN"/>
    <property type="match status" value="1"/>
</dbReference>
<comment type="caution">
    <text evidence="4">The sequence shown here is derived from an EMBL/GenBank/DDBJ whole genome shotgun (WGS) entry which is preliminary data.</text>
</comment>
<dbReference type="PANTHER" id="PTHR10340">
    <property type="entry name" value="SPHINGOMYELIN PHOSPHODIESTERASE"/>
    <property type="match status" value="1"/>
</dbReference>
<dbReference type="InterPro" id="IPR045473">
    <property type="entry name" value="ASM_C"/>
</dbReference>
<keyword evidence="5" id="KW-1185">Reference proteome</keyword>
<keyword evidence="1" id="KW-0378">Hydrolase</keyword>
<dbReference type="EMBL" id="JAODUP010000061">
    <property type="protein sequence ID" value="KAK2164639.1"/>
    <property type="molecule type" value="Genomic_DNA"/>
</dbReference>
<sequence>MYADFTSSTIINFLQNVTSLINQSFPDVTAVMALGNHDYYPINELPGNQNVIYEAAADMWRPWFGESQTIVDTFIKGNYPIGISMLRVVVVNTNLYATNNPTTEAESDPGEQYAWIEGVLSAARTNNEKVHLIIHTSPGVMPVSSSPRWLRDVDNSKLNDIIGRFSDIIIGTYAGHEHFDTFRLVYKNGNPVSTIFVAPSVTPWRARLSESTRSMAHNPGIRKVFFDDDQGYVDNIEQFFLNLPKANQDQAAQWLRLYTFKGLYAGVNNLTSRALHQLIESFKEYGDNDFHIYYDQFSVGARHISNEPCSCM</sequence>
<organism evidence="4 5">
    <name type="scientific">Paralvinella palmiformis</name>
    <dbReference type="NCBI Taxonomy" id="53620"/>
    <lineage>
        <taxon>Eukaryota</taxon>
        <taxon>Metazoa</taxon>
        <taxon>Spiralia</taxon>
        <taxon>Lophotrochozoa</taxon>
        <taxon>Annelida</taxon>
        <taxon>Polychaeta</taxon>
        <taxon>Sedentaria</taxon>
        <taxon>Canalipalpata</taxon>
        <taxon>Terebellida</taxon>
        <taxon>Terebelliformia</taxon>
        <taxon>Alvinellidae</taxon>
        <taxon>Paralvinella</taxon>
    </lineage>
</organism>
<feature type="non-terminal residue" evidence="4">
    <location>
        <position position="1"/>
    </location>
</feature>
<dbReference type="Proteomes" id="UP001208570">
    <property type="component" value="Unassembled WGS sequence"/>
</dbReference>
<protein>
    <recommendedName>
        <fullName evidence="3">Sphingomyelin phosphodiesterase C-terminal domain-containing protein</fullName>
    </recommendedName>
</protein>